<dbReference type="CDD" id="cd02440">
    <property type="entry name" value="AdoMet_MTases"/>
    <property type="match status" value="1"/>
</dbReference>
<gene>
    <name evidence="2" type="ORF">HNR73_006381</name>
</gene>
<dbReference type="AlphaFoldDB" id="A0A841FXQ4"/>
<sequence length="246" mass="26837">MSLRHHEIAEADHRILNPFTDAKLDLLGELCRLGPATRQLDLACGKGEMLSRWSAAYGITGTGVDLSEVFLAAAESRAAELGVADRLTFVAGDAGAHRAEAGAFDVVSCIGATWIGGGLAGTLDLMKPALAPGGLLLVGEPYWIDEPPAAAYEAMGIDADTTVSLSGTLDRFEEAGCELIEMIHADFDSWDRYYASQWRTADDWLRANPGDPEAPAMRDFVRRQRRSYMDHGRRYLGWGVFMLRMV</sequence>
<dbReference type="EMBL" id="JACHGT010000016">
    <property type="protein sequence ID" value="MBB6038498.1"/>
    <property type="molecule type" value="Genomic_DNA"/>
</dbReference>
<dbReference type="PANTHER" id="PTHR43464">
    <property type="entry name" value="METHYLTRANSFERASE"/>
    <property type="match status" value="1"/>
</dbReference>
<dbReference type="GO" id="GO:0008168">
    <property type="term" value="F:methyltransferase activity"/>
    <property type="evidence" value="ECO:0007669"/>
    <property type="project" value="UniProtKB-KW"/>
</dbReference>
<comment type="caution">
    <text evidence="2">The sequence shown here is derived from an EMBL/GenBank/DDBJ whole genome shotgun (WGS) entry which is preliminary data.</text>
</comment>
<protein>
    <submittedName>
        <fullName evidence="2">SAM-dependent methyltransferase</fullName>
    </submittedName>
</protein>
<feature type="domain" description="Methyltransferase" evidence="1">
    <location>
        <begin position="40"/>
        <end position="134"/>
    </location>
</feature>
<dbReference type="InterPro" id="IPR041698">
    <property type="entry name" value="Methyltransf_25"/>
</dbReference>
<name>A0A841FXQ4_9ACTN</name>
<dbReference type="Gene3D" id="3.40.50.150">
    <property type="entry name" value="Vaccinia Virus protein VP39"/>
    <property type="match status" value="1"/>
</dbReference>
<accession>A0A841FXQ4</accession>
<dbReference type="PANTHER" id="PTHR43464:SF3">
    <property type="entry name" value="SAM-DEPENDENT METHYLTRANSFERASE"/>
    <property type="match status" value="1"/>
</dbReference>
<keyword evidence="3" id="KW-1185">Reference proteome</keyword>
<dbReference type="Proteomes" id="UP000548476">
    <property type="component" value="Unassembled WGS sequence"/>
</dbReference>
<reference evidence="2 3" key="1">
    <citation type="submission" date="2020-08" db="EMBL/GenBank/DDBJ databases">
        <title>Genomic Encyclopedia of Type Strains, Phase IV (KMG-IV): sequencing the most valuable type-strain genomes for metagenomic binning, comparative biology and taxonomic classification.</title>
        <authorList>
            <person name="Goeker M."/>
        </authorList>
    </citation>
    <scope>NUCLEOTIDE SEQUENCE [LARGE SCALE GENOMIC DNA]</scope>
    <source>
        <strain evidence="2 3">YIM 65646</strain>
    </source>
</reference>
<dbReference type="SUPFAM" id="SSF53335">
    <property type="entry name" value="S-adenosyl-L-methionine-dependent methyltransferases"/>
    <property type="match status" value="1"/>
</dbReference>
<evidence type="ECO:0000313" key="2">
    <source>
        <dbReference type="EMBL" id="MBB6038498.1"/>
    </source>
</evidence>
<organism evidence="2 3">
    <name type="scientific">Phytomonospora endophytica</name>
    <dbReference type="NCBI Taxonomy" id="714109"/>
    <lineage>
        <taxon>Bacteria</taxon>
        <taxon>Bacillati</taxon>
        <taxon>Actinomycetota</taxon>
        <taxon>Actinomycetes</taxon>
        <taxon>Micromonosporales</taxon>
        <taxon>Micromonosporaceae</taxon>
        <taxon>Phytomonospora</taxon>
    </lineage>
</organism>
<proteinExistence type="predicted"/>
<dbReference type="RefSeq" id="WP_184791285.1">
    <property type="nucleotide sequence ID" value="NZ_BONT01000012.1"/>
</dbReference>
<keyword evidence="2" id="KW-0489">Methyltransferase</keyword>
<dbReference type="InterPro" id="IPR029063">
    <property type="entry name" value="SAM-dependent_MTases_sf"/>
</dbReference>
<evidence type="ECO:0000259" key="1">
    <source>
        <dbReference type="Pfam" id="PF13649"/>
    </source>
</evidence>
<dbReference type="GO" id="GO:0032259">
    <property type="term" value="P:methylation"/>
    <property type="evidence" value="ECO:0007669"/>
    <property type="project" value="UniProtKB-KW"/>
</dbReference>
<dbReference type="Pfam" id="PF13649">
    <property type="entry name" value="Methyltransf_25"/>
    <property type="match status" value="1"/>
</dbReference>
<keyword evidence="2" id="KW-0808">Transferase</keyword>
<evidence type="ECO:0000313" key="3">
    <source>
        <dbReference type="Proteomes" id="UP000548476"/>
    </source>
</evidence>